<dbReference type="AlphaFoldDB" id="A0A0N9HWF6"/>
<evidence type="ECO:0000313" key="3">
    <source>
        <dbReference type="Proteomes" id="UP000063699"/>
    </source>
</evidence>
<evidence type="ECO:0000259" key="1">
    <source>
        <dbReference type="Pfam" id="PF01738"/>
    </source>
</evidence>
<dbReference type="STRING" id="860235.AOZ06_37335"/>
<sequence length="240" mass="25236">MTTIDLTGLARKNSGSTRLGGYLARPSGDGPWPGVVVIHEAFGLNDVVRRQAGRLAEAGYLALAVDLFSAGGVRKCLVSTMRSLWKGEGKPFADIESAREWLISSDDCTGNVGVIGFCMGGSFALATANSGFDASSVNYGFLPRDLDAALAGACPIVASYGGRDLPLRGVPAKLERALTEAGIPHDVKQYQSAGHSFLNDAETGPKPVRVIMRVAGMGPQPGAAADAWQRIEAFFGEHLR</sequence>
<feature type="domain" description="Dienelactone hydrolase" evidence="1">
    <location>
        <begin position="20"/>
        <end position="238"/>
    </location>
</feature>
<gene>
    <name evidence="2" type="ORF">AOZ06_37335</name>
</gene>
<dbReference type="SUPFAM" id="SSF53474">
    <property type="entry name" value="alpha/beta-Hydrolases"/>
    <property type="match status" value="1"/>
</dbReference>
<dbReference type="Proteomes" id="UP000063699">
    <property type="component" value="Chromosome"/>
</dbReference>
<name>A0A0N9HWF6_9PSEU</name>
<dbReference type="EMBL" id="CP012752">
    <property type="protein sequence ID" value="ALG11788.1"/>
    <property type="molecule type" value="Genomic_DNA"/>
</dbReference>
<organism evidence="2 3">
    <name type="scientific">Kibdelosporangium phytohabitans</name>
    <dbReference type="NCBI Taxonomy" id="860235"/>
    <lineage>
        <taxon>Bacteria</taxon>
        <taxon>Bacillati</taxon>
        <taxon>Actinomycetota</taxon>
        <taxon>Actinomycetes</taxon>
        <taxon>Pseudonocardiales</taxon>
        <taxon>Pseudonocardiaceae</taxon>
        <taxon>Kibdelosporangium</taxon>
    </lineage>
</organism>
<dbReference type="PANTHER" id="PTHR46623">
    <property type="entry name" value="CARBOXYMETHYLENEBUTENOLIDASE-RELATED"/>
    <property type="match status" value="1"/>
</dbReference>
<protein>
    <submittedName>
        <fullName evidence="2">Carboxymethylenebutenolidase</fullName>
    </submittedName>
</protein>
<evidence type="ECO:0000313" key="2">
    <source>
        <dbReference type="EMBL" id="ALG11788.1"/>
    </source>
</evidence>
<dbReference type="OrthoDB" id="3208682at2"/>
<dbReference type="InterPro" id="IPR029058">
    <property type="entry name" value="AB_hydrolase_fold"/>
</dbReference>
<dbReference type="PANTHER" id="PTHR46623:SF6">
    <property type="entry name" value="ALPHA_BETA-HYDROLASES SUPERFAMILY PROTEIN"/>
    <property type="match status" value="1"/>
</dbReference>
<dbReference type="KEGG" id="kphy:AOZ06_37335"/>
<accession>A0A0N9HWF6</accession>
<dbReference type="InterPro" id="IPR051049">
    <property type="entry name" value="Dienelactone_hydrolase-like"/>
</dbReference>
<dbReference type="Pfam" id="PF01738">
    <property type="entry name" value="DLH"/>
    <property type="match status" value="1"/>
</dbReference>
<dbReference type="InterPro" id="IPR002925">
    <property type="entry name" value="Dienelactn_hydro"/>
</dbReference>
<keyword evidence="3" id="KW-1185">Reference proteome</keyword>
<dbReference type="GO" id="GO:0016787">
    <property type="term" value="F:hydrolase activity"/>
    <property type="evidence" value="ECO:0007669"/>
    <property type="project" value="InterPro"/>
</dbReference>
<proteinExistence type="predicted"/>
<dbReference type="Gene3D" id="3.40.50.1820">
    <property type="entry name" value="alpha/beta hydrolase"/>
    <property type="match status" value="1"/>
</dbReference>
<reference evidence="2 3" key="1">
    <citation type="submission" date="2015-07" db="EMBL/GenBank/DDBJ databases">
        <title>Genome sequencing of Kibdelosporangium phytohabitans.</title>
        <authorList>
            <person name="Qin S."/>
            <person name="Xing K."/>
        </authorList>
    </citation>
    <scope>NUCLEOTIDE SEQUENCE [LARGE SCALE GENOMIC DNA]</scope>
    <source>
        <strain evidence="2 3">KLBMP1111</strain>
    </source>
</reference>
<dbReference type="RefSeq" id="WP_054293684.1">
    <property type="nucleotide sequence ID" value="NZ_CP012752.1"/>
</dbReference>